<protein>
    <recommendedName>
        <fullName evidence="4 9">Trigger factor</fullName>
        <shortName evidence="9">TF</shortName>
        <ecNumber evidence="3 9">5.2.1.8</ecNumber>
    </recommendedName>
    <alternativeName>
        <fullName evidence="8 9">PPIase</fullName>
    </alternativeName>
</protein>
<proteinExistence type="inferred from homology"/>
<evidence type="ECO:0000259" key="12">
    <source>
        <dbReference type="Pfam" id="PF05697"/>
    </source>
</evidence>
<comment type="domain">
    <text evidence="9">Consists of 3 domains; the N-terminus binds the ribosome, the middle domain has PPIase activity, while the C-terminus has intrinsic chaperone activity on its own.</text>
</comment>
<keyword evidence="5 9" id="KW-0697">Rotamase</keyword>
<dbReference type="InterPro" id="IPR001179">
    <property type="entry name" value="PPIase_FKBP_dom"/>
</dbReference>
<dbReference type="InterPro" id="IPR027304">
    <property type="entry name" value="Trigger_fact/SurA_dom_sf"/>
</dbReference>
<dbReference type="SUPFAM" id="SSF102735">
    <property type="entry name" value="Trigger factor ribosome-binding domain"/>
    <property type="match status" value="1"/>
</dbReference>
<dbReference type="GO" id="GO:0005737">
    <property type="term" value="C:cytoplasm"/>
    <property type="evidence" value="ECO:0007669"/>
    <property type="project" value="UniProtKB-SubCell"/>
</dbReference>
<dbReference type="SUPFAM" id="SSF109998">
    <property type="entry name" value="Triger factor/SurA peptide-binding domain-like"/>
    <property type="match status" value="1"/>
</dbReference>
<dbReference type="Proteomes" id="UP000231263">
    <property type="component" value="Unassembled WGS sequence"/>
</dbReference>
<dbReference type="PIRSF" id="PIRSF003095">
    <property type="entry name" value="Trigger_factor"/>
    <property type="match status" value="1"/>
</dbReference>
<dbReference type="AlphaFoldDB" id="A0A2M7XDE4"/>
<keyword evidence="6 9" id="KW-0143">Chaperone</keyword>
<comment type="subcellular location">
    <subcellularLocation>
        <location evidence="9">Cytoplasm</location>
    </subcellularLocation>
    <text evidence="9">About half TF is bound to the ribosome near the polypeptide exit tunnel while the other half is free in the cytoplasm.</text>
</comment>
<keyword evidence="10" id="KW-0175">Coiled coil</keyword>
<dbReference type="InterPro" id="IPR005215">
    <property type="entry name" value="Trig_fac"/>
</dbReference>
<dbReference type="GO" id="GO:0006457">
    <property type="term" value="P:protein folding"/>
    <property type="evidence" value="ECO:0007669"/>
    <property type="project" value="UniProtKB-UniRule"/>
</dbReference>
<evidence type="ECO:0000256" key="8">
    <source>
        <dbReference type="ARBA" id="ARBA00029986"/>
    </source>
</evidence>
<dbReference type="Gene3D" id="3.30.70.1050">
    <property type="entry name" value="Trigger factor ribosome-binding domain"/>
    <property type="match status" value="1"/>
</dbReference>
<comment type="caution">
    <text evidence="14">The sequence shown here is derived from an EMBL/GenBank/DDBJ whole genome shotgun (WGS) entry which is preliminary data.</text>
</comment>
<comment type="similarity">
    <text evidence="2 9">Belongs to the FKBP-type PPIase family. Tig subfamily.</text>
</comment>
<dbReference type="GO" id="GO:0015031">
    <property type="term" value="P:protein transport"/>
    <property type="evidence" value="ECO:0007669"/>
    <property type="project" value="UniProtKB-UniRule"/>
</dbReference>
<keyword evidence="9" id="KW-0131">Cell cycle</keyword>
<comment type="catalytic activity">
    <reaction evidence="1 9">
        <text>[protein]-peptidylproline (omega=180) = [protein]-peptidylproline (omega=0)</text>
        <dbReference type="Rhea" id="RHEA:16237"/>
        <dbReference type="Rhea" id="RHEA-COMP:10747"/>
        <dbReference type="Rhea" id="RHEA-COMP:10748"/>
        <dbReference type="ChEBI" id="CHEBI:83833"/>
        <dbReference type="ChEBI" id="CHEBI:83834"/>
        <dbReference type="EC" id="5.2.1.8"/>
    </reaction>
</comment>
<evidence type="ECO:0000313" key="15">
    <source>
        <dbReference type="Proteomes" id="UP000231263"/>
    </source>
</evidence>
<evidence type="ECO:0000256" key="3">
    <source>
        <dbReference type="ARBA" id="ARBA00013194"/>
    </source>
</evidence>
<evidence type="ECO:0000256" key="7">
    <source>
        <dbReference type="ARBA" id="ARBA00023235"/>
    </source>
</evidence>
<dbReference type="Pfam" id="PF00254">
    <property type="entry name" value="FKBP_C"/>
    <property type="match status" value="1"/>
</dbReference>
<sequence>MSYTIETKDNKAVLTLTIPAENVEEGMREAAKHMGEDSAIPGFRPGKATYDAVKQRVGEMKLMEAASENLIRAEFVKAMIEEDLETIGQPFFDVVKMAPGNDMVITAEIALYPHVTKLADYEKLSVDSKDTTPSAEDIARAKKDLSLMQTKEIRKESGKELEQGDKAVVNLTMKKDGVVLEGGEGMGHGIYTNEEHYIPGLVAEILGMKEGEARNFTLKFPEDNYQKHLAGQDIDFTIEMKEIFKLDAPEFNDEFAKLLGLENAKKLEETLIKNLEIENEREEGLRQDKAMLDLLAEKSTFEEIPDLLVNQEINQMIHELEHTVTSRGMKFDDYLTSINKSIADLKLDFTAPALGRVKVGILLKEIGEKEAVTVTDADVDAELDKISADYKDNADAQKQIYEPQYRDYVAHQMKNRKIIDFLKGKIIKK</sequence>
<feature type="coiled-coil region" evidence="10">
    <location>
        <begin position="258"/>
        <end position="285"/>
    </location>
</feature>
<feature type="domain" description="Trigger factor C-terminal" evidence="13">
    <location>
        <begin position="265"/>
        <end position="423"/>
    </location>
</feature>
<evidence type="ECO:0000256" key="9">
    <source>
        <dbReference type="HAMAP-Rule" id="MF_00303"/>
    </source>
</evidence>
<evidence type="ECO:0000256" key="2">
    <source>
        <dbReference type="ARBA" id="ARBA00005464"/>
    </source>
</evidence>
<reference evidence="15" key="1">
    <citation type="submission" date="2017-09" db="EMBL/GenBank/DDBJ databases">
        <title>Depth-based differentiation of microbial function through sediment-hosted aquifers and enrichment of novel symbionts in the deep terrestrial subsurface.</title>
        <authorList>
            <person name="Probst A.J."/>
            <person name="Ladd B."/>
            <person name="Jarett J.K."/>
            <person name="Geller-Mcgrath D.E."/>
            <person name="Sieber C.M.K."/>
            <person name="Emerson J.B."/>
            <person name="Anantharaman K."/>
            <person name="Thomas B.C."/>
            <person name="Malmstrom R."/>
            <person name="Stieglmeier M."/>
            <person name="Klingl A."/>
            <person name="Woyke T."/>
            <person name="Ryan C.M."/>
            <person name="Banfield J.F."/>
        </authorList>
    </citation>
    <scope>NUCLEOTIDE SEQUENCE [LARGE SCALE GENOMIC DNA]</scope>
</reference>
<evidence type="ECO:0000259" key="11">
    <source>
        <dbReference type="Pfam" id="PF00254"/>
    </source>
</evidence>
<evidence type="ECO:0000313" key="14">
    <source>
        <dbReference type="EMBL" id="PJA45897.1"/>
    </source>
</evidence>
<gene>
    <name evidence="9 14" type="primary">tig</name>
    <name evidence="14" type="ORF">CO173_04260</name>
</gene>
<dbReference type="Gene3D" id="3.10.50.40">
    <property type="match status" value="1"/>
</dbReference>
<accession>A0A2M7XDE4</accession>
<dbReference type="EC" id="5.2.1.8" evidence="3 9"/>
<dbReference type="InterPro" id="IPR008881">
    <property type="entry name" value="Trigger_fac_ribosome-bd_bac"/>
</dbReference>
<keyword evidence="9" id="KW-0132">Cell division</keyword>
<dbReference type="InterPro" id="IPR046357">
    <property type="entry name" value="PPIase_dom_sf"/>
</dbReference>
<evidence type="ECO:0000256" key="5">
    <source>
        <dbReference type="ARBA" id="ARBA00023110"/>
    </source>
</evidence>
<evidence type="ECO:0000256" key="10">
    <source>
        <dbReference type="SAM" id="Coils"/>
    </source>
</evidence>
<dbReference type="NCBIfam" id="TIGR00115">
    <property type="entry name" value="tig"/>
    <property type="match status" value="1"/>
</dbReference>
<dbReference type="InterPro" id="IPR036611">
    <property type="entry name" value="Trigger_fac_ribosome-bd_sf"/>
</dbReference>
<evidence type="ECO:0000256" key="6">
    <source>
        <dbReference type="ARBA" id="ARBA00023186"/>
    </source>
</evidence>
<dbReference type="Pfam" id="PF05697">
    <property type="entry name" value="Trigger_N"/>
    <property type="match status" value="1"/>
</dbReference>
<evidence type="ECO:0000256" key="4">
    <source>
        <dbReference type="ARBA" id="ARBA00016902"/>
    </source>
</evidence>
<evidence type="ECO:0000259" key="13">
    <source>
        <dbReference type="Pfam" id="PF05698"/>
    </source>
</evidence>
<dbReference type="Gene3D" id="1.10.3120.10">
    <property type="entry name" value="Trigger factor, C-terminal domain"/>
    <property type="match status" value="1"/>
</dbReference>
<organism evidence="14 15">
    <name type="scientific">Candidatus Uhrbacteria bacterium CG_4_9_14_3_um_filter_41_35</name>
    <dbReference type="NCBI Taxonomy" id="1975034"/>
    <lineage>
        <taxon>Bacteria</taxon>
        <taxon>Candidatus Uhriibacteriota</taxon>
    </lineage>
</organism>
<keyword evidence="7 9" id="KW-0413">Isomerase</keyword>
<comment type="function">
    <text evidence="9">Involved in protein export. Acts as a chaperone by maintaining the newly synthesized protein in an open conformation. Functions as a peptidyl-prolyl cis-trans isomerase.</text>
</comment>
<dbReference type="SUPFAM" id="SSF54534">
    <property type="entry name" value="FKBP-like"/>
    <property type="match status" value="1"/>
</dbReference>
<dbReference type="InterPro" id="IPR037041">
    <property type="entry name" value="Trigger_fac_C_sf"/>
</dbReference>
<feature type="domain" description="Trigger factor ribosome-binding bacterial" evidence="12">
    <location>
        <begin position="1"/>
        <end position="142"/>
    </location>
</feature>
<dbReference type="EMBL" id="PFWT01000023">
    <property type="protein sequence ID" value="PJA45897.1"/>
    <property type="molecule type" value="Genomic_DNA"/>
</dbReference>
<dbReference type="GO" id="GO:0003755">
    <property type="term" value="F:peptidyl-prolyl cis-trans isomerase activity"/>
    <property type="evidence" value="ECO:0007669"/>
    <property type="project" value="UniProtKB-UniRule"/>
</dbReference>
<dbReference type="GO" id="GO:0051301">
    <property type="term" value="P:cell division"/>
    <property type="evidence" value="ECO:0007669"/>
    <property type="project" value="UniProtKB-KW"/>
</dbReference>
<dbReference type="Pfam" id="PF05698">
    <property type="entry name" value="Trigger_C"/>
    <property type="match status" value="1"/>
</dbReference>
<keyword evidence="9" id="KW-0963">Cytoplasm</keyword>
<name>A0A2M7XDE4_9BACT</name>
<evidence type="ECO:0000256" key="1">
    <source>
        <dbReference type="ARBA" id="ARBA00000971"/>
    </source>
</evidence>
<dbReference type="HAMAP" id="MF_00303">
    <property type="entry name" value="Trigger_factor_Tig"/>
    <property type="match status" value="1"/>
</dbReference>
<feature type="domain" description="PPIase FKBP-type" evidence="11">
    <location>
        <begin position="160"/>
        <end position="240"/>
    </location>
</feature>
<dbReference type="InterPro" id="IPR008880">
    <property type="entry name" value="Trigger_fac_C"/>
</dbReference>